<evidence type="ECO:0000313" key="2">
    <source>
        <dbReference type="EMBL" id="MBM6618746.1"/>
    </source>
</evidence>
<accession>A0ABS2DML6</accession>
<dbReference type="EMBL" id="JAFELM010000034">
    <property type="protein sequence ID" value="MBM6618746.1"/>
    <property type="molecule type" value="Genomic_DNA"/>
</dbReference>
<feature type="compositionally biased region" description="Basic and acidic residues" evidence="1">
    <location>
        <begin position="41"/>
        <end position="51"/>
    </location>
</feature>
<proteinExistence type="predicted"/>
<protein>
    <submittedName>
        <fullName evidence="2">Uncharacterized protein</fullName>
    </submittedName>
</protein>
<reference evidence="2 3" key="1">
    <citation type="submission" date="2021-02" db="EMBL/GenBank/DDBJ databases">
        <title>Bacillus sp. RD4P76, an endophyte from a halophyte.</title>
        <authorList>
            <person name="Sun J.-Q."/>
        </authorList>
    </citation>
    <scope>NUCLEOTIDE SEQUENCE [LARGE SCALE GENOMIC DNA]</scope>
    <source>
        <strain evidence="2 3">RD4P76</strain>
    </source>
</reference>
<organism evidence="2 3">
    <name type="scientific">Bacillus suaedaesalsae</name>
    <dbReference type="NCBI Taxonomy" id="2810349"/>
    <lineage>
        <taxon>Bacteria</taxon>
        <taxon>Bacillati</taxon>
        <taxon>Bacillota</taxon>
        <taxon>Bacilli</taxon>
        <taxon>Bacillales</taxon>
        <taxon>Bacillaceae</taxon>
        <taxon>Bacillus</taxon>
    </lineage>
</organism>
<name>A0ABS2DML6_9BACI</name>
<dbReference type="Proteomes" id="UP001518925">
    <property type="component" value="Unassembled WGS sequence"/>
</dbReference>
<keyword evidence="3" id="KW-1185">Reference proteome</keyword>
<gene>
    <name evidence="2" type="ORF">JR050_13830</name>
</gene>
<sequence>MMSNTQLKWQKDIIGEEYKDILIPQSQQTKIFPRSKRRKKYSNDKRIYSKD</sequence>
<evidence type="ECO:0000256" key="1">
    <source>
        <dbReference type="SAM" id="MobiDB-lite"/>
    </source>
</evidence>
<dbReference type="RefSeq" id="WP_204204089.1">
    <property type="nucleotide sequence ID" value="NZ_JAFELM010000034.1"/>
</dbReference>
<comment type="caution">
    <text evidence="2">The sequence shown here is derived from an EMBL/GenBank/DDBJ whole genome shotgun (WGS) entry which is preliminary data.</text>
</comment>
<evidence type="ECO:0000313" key="3">
    <source>
        <dbReference type="Proteomes" id="UP001518925"/>
    </source>
</evidence>
<feature type="region of interest" description="Disordered" evidence="1">
    <location>
        <begin position="29"/>
        <end position="51"/>
    </location>
</feature>